<keyword evidence="1" id="KW-0812">Transmembrane</keyword>
<dbReference type="RefSeq" id="XP_007868945.1">
    <property type="nucleotide sequence ID" value="XM_007870754.1"/>
</dbReference>
<name>S7PZE0_GLOTA</name>
<feature type="transmembrane region" description="Helical" evidence="1">
    <location>
        <begin position="14"/>
        <end position="45"/>
    </location>
</feature>
<organism evidence="2 3">
    <name type="scientific">Gloeophyllum trabeum (strain ATCC 11539 / FP-39264 / Madison 617)</name>
    <name type="common">Brown rot fungus</name>
    <dbReference type="NCBI Taxonomy" id="670483"/>
    <lineage>
        <taxon>Eukaryota</taxon>
        <taxon>Fungi</taxon>
        <taxon>Dikarya</taxon>
        <taxon>Basidiomycota</taxon>
        <taxon>Agaricomycotina</taxon>
        <taxon>Agaricomycetes</taxon>
        <taxon>Gloeophyllales</taxon>
        <taxon>Gloeophyllaceae</taxon>
        <taxon>Gloeophyllum</taxon>
    </lineage>
</organism>
<evidence type="ECO:0000313" key="3">
    <source>
        <dbReference type="Proteomes" id="UP000030669"/>
    </source>
</evidence>
<dbReference type="HOGENOM" id="CLU_1870010_0_0_1"/>
<dbReference type="GeneID" id="19300345"/>
<gene>
    <name evidence="2" type="ORF">GLOTRDRAFT_117428</name>
</gene>
<proteinExistence type="predicted"/>
<keyword evidence="3" id="KW-1185">Reference proteome</keyword>
<feature type="transmembrane region" description="Helical" evidence="1">
    <location>
        <begin position="65"/>
        <end position="86"/>
    </location>
</feature>
<dbReference type="KEGG" id="gtr:GLOTRDRAFT_117428"/>
<accession>S7PZE0</accession>
<dbReference type="OrthoDB" id="2638860at2759"/>
<dbReference type="Proteomes" id="UP000030669">
    <property type="component" value="Unassembled WGS sequence"/>
</dbReference>
<feature type="transmembrane region" description="Helical" evidence="1">
    <location>
        <begin position="107"/>
        <end position="127"/>
    </location>
</feature>
<dbReference type="AlphaFoldDB" id="S7PZE0"/>
<feature type="non-terminal residue" evidence="2">
    <location>
        <position position="137"/>
    </location>
</feature>
<dbReference type="EMBL" id="KB469307">
    <property type="protein sequence ID" value="EPQ52667.1"/>
    <property type="molecule type" value="Genomic_DNA"/>
</dbReference>
<evidence type="ECO:0000313" key="2">
    <source>
        <dbReference type="EMBL" id="EPQ52667.1"/>
    </source>
</evidence>
<protein>
    <submittedName>
        <fullName evidence="2">Uncharacterized protein</fullName>
    </submittedName>
</protein>
<sequence>MILRVQALYGGNRIVLMILMLLLFGEAITFGVVAAMGFVVAIPGLIPFPAGSPIRGCVMSADTTFFMQCWVPTLIFEFILFALMAYKCLRNAYGRKTPLHVKFFKDGTVYFALMFVALLFYTISWHIPGLRLTGGAL</sequence>
<keyword evidence="1" id="KW-0472">Membrane</keyword>
<evidence type="ECO:0000256" key="1">
    <source>
        <dbReference type="SAM" id="Phobius"/>
    </source>
</evidence>
<reference evidence="2 3" key="1">
    <citation type="journal article" date="2012" name="Science">
        <title>The Paleozoic origin of enzymatic lignin decomposition reconstructed from 31 fungal genomes.</title>
        <authorList>
            <person name="Floudas D."/>
            <person name="Binder M."/>
            <person name="Riley R."/>
            <person name="Barry K."/>
            <person name="Blanchette R.A."/>
            <person name="Henrissat B."/>
            <person name="Martinez A.T."/>
            <person name="Otillar R."/>
            <person name="Spatafora J.W."/>
            <person name="Yadav J.S."/>
            <person name="Aerts A."/>
            <person name="Benoit I."/>
            <person name="Boyd A."/>
            <person name="Carlson A."/>
            <person name="Copeland A."/>
            <person name="Coutinho P.M."/>
            <person name="de Vries R.P."/>
            <person name="Ferreira P."/>
            <person name="Findley K."/>
            <person name="Foster B."/>
            <person name="Gaskell J."/>
            <person name="Glotzer D."/>
            <person name="Gorecki P."/>
            <person name="Heitman J."/>
            <person name="Hesse C."/>
            <person name="Hori C."/>
            <person name="Igarashi K."/>
            <person name="Jurgens J.A."/>
            <person name="Kallen N."/>
            <person name="Kersten P."/>
            <person name="Kohler A."/>
            <person name="Kuees U."/>
            <person name="Kumar T.K.A."/>
            <person name="Kuo A."/>
            <person name="LaButti K."/>
            <person name="Larrondo L.F."/>
            <person name="Lindquist E."/>
            <person name="Ling A."/>
            <person name="Lombard V."/>
            <person name="Lucas S."/>
            <person name="Lundell T."/>
            <person name="Martin R."/>
            <person name="McLaughlin D.J."/>
            <person name="Morgenstern I."/>
            <person name="Morin E."/>
            <person name="Murat C."/>
            <person name="Nagy L.G."/>
            <person name="Nolan M."/>
            <person name="Ohm R.A."/>
            <person name="Patyshakuliyeva A."/>
            <person name="Rokas A."/>
            <person name="Ruiz-Duenas F.J."/>
            <person name="Sabat G."/>
            <person name="Salamov A."/>
            <person name="Samejima M."/>
            <person name="Schmutz J."/>
            <person name="Slot J.C."/>
            <person name="St John F."/>
            <person name="Stenlid J."/>
            <person name="Sun H."/>
            <person name="Sun S."/>
            <person name="Syed K."/>
            <person name="Tsang A."/>
            <person name="Wiebenga A."/>
            <person name="Young D."/>
            <person name="Pisabarro A."/>
            <person name="Eastwood D.C."/>
            <person name="Martin F."/>
            <person name="Cullen D."/>
            <person name="Grigoriev I.V."/>
            <person name="Hibbett D.S."/>
        </authorList>
    </citation>
    <scope>NUCLEOTIDE SEQUENCE [LARGE SCALE GENOMIC DNA]</scope>
    <source>
        <strain evidence="2 3">ATCC 11539</strain>
    </source>
</reference>
<keyword evidence="1" id="KW-1133">Transmembrane helix</keyword>